<dbReference type="Proteomes" id="UP000467006">
    <property type="component" value="Chromosome"/>
</dbReference>
<evidence type="ECO:0000313" key="2">
    <source>
        <dbReference type="EMBL" id="BBX17119.1"/>
    </source>
</evidence>
<dbReference type="AlphaFoldDB" id="A0A7I7K0T8"/>
<sequence length="282" mass="31130">MVNFDQIPMRADLIPKDPAPELIKSMTWQVSMLAVTLVLAAAVFWYAIKRWRTTGRSEMFWMSLGALAAASYEPLGDFMVDITYHESGALRSVSGFGGIIPLWTMFMYVVFWAPGILYLTQKLETGITFKRWMGLFAITVPITLAFEIPMLALGLYKYYGSQQPIQVLGYPLWMAFSNSAVIFIVSLLVHAAMKTALVRDKPAYLVLLVPSIIIGVGVVTILPIGMAMSSTTSLIIINLFAVASTILSIAFVIIGYRLVIPALDDEISEVPETEKKDVASTV</sequence>
<feature type="transmembrane region" description="Helical" evidence="1">
    <location>
        <begin position="234"/>
        <end position="259"/>
    </location>
</feature>
<feature type="transmembrane region" description="Helical" evidence="1">
    <location>
        <begin position="60"/>
        <end position="80"/>
    </location>
</feature>
<feature type="transmembrane region" description="Helical" evidence="1">
    <location>
        <begin position="132"/>
        <end position="152"/>
    </location>
</feature>
<proteinExistence type="predicted"/>
<protein>
    <submittedName>
        <fullName evidence="2">Uncharacterized protein</fullName>
    </submittedName>
</protein>
<accession>A0A7I7K0T8</accession>
<dbReference type="OrthoDB" id="7064980at2"/>
<dbReference type="KEGG" id="mdu:MDUV_19790"/>
<dbReference type="EMBL" id="AP022563">
    <property type="protein sequence ID" value="BBX17119.1"/>
    <property type="molecule type" value="Genomic_DNA"/>
</dbReference>
<keyword evidence="3" id="KW-1185">Reference proteome</keyword>
<keyword evidence="1" id="KW-0472">Membrane</keyword>
<gene>
    <name evidence="2" type="ORF">MDUV_19790</name>
</gene>
<evidence type="ECO:0000256" key="1">
    <source>
        <dbReference type="SAM" id="Phobius"/>
    </source>
</evidence>
<reference evidence="2 3" key="1">
    <citation type="journal article" date="2019" name="Emerg. Microbes Infect.">
        <title>Comprehensive subspecies identification of 175 nontuberculous mycobacteria species based on 7547 genomic profiles.</title>
        <authorList>
            <person name="Matsumoto Y."/>
            <person name="Kinjo T."/>
            <person name="Motooka D."/>
            <person name="Nabeya D."/>
            <person name="Jung N."/>
            <person name="Uechi K."/>
            <person name="Horii T."/>
            <person name="Iida T."/>
            <person name="Fujita J."/>
            <person name="Nakamura S."/>
        </authorList>
    </citation>
    <scope>NUCLEOTIDE SEQUENCE [LARGE SCALE GENOMIC DNA]</scope>
    <source>
        <strain evidence="2 3">JCM 6396</strain>
    </source>
</reference>
<evidence type="ECO:0000313" key="3">
    <source>
        <dbReference type="Proteomes" id="UP000467006"/>
    </source>
</evidence>
<keyword evidence="1" id="KW-1133">Transmembrane helix</keyword>
<keyword evidence="1" id="KW-0812">Transmembrane</keyword>
<name>A0A7I7K0T8_9MYCO</name>
<feature type="transmembrane region" description="Helical" evidence="1">
    <location>
        <begin position="172"/>
        <end position="192"/>
    </location>
</feature>
<dbReference type="RefSeq" id="WP_133117678.1">
    <property type="nucleotide sequence ID" value="NZ_AP022563.1"/>
</dbReference>
<feature type="transmembrane region" description="Helical" evidence="1">
    <location>
        <begin position="26"/>
        <end position="48"/>
    </location>
</feature>
<feature type="transmembrane region" description="Helical" evidence="1">
    <location>
        <begin position="100"/>
        <end position="120"/>
    </location>
</feature>
<organism evidence="2 3">
    <name type="scientific">Mycolicibacterium duvalii</name>
    <dbReference type="NCBI Taxonomy" id="39688"/>
    <lineage>
        <taxon>Bacteria</taxon>
        <taxon>Bacillati</taxon>
        <taxon>Actinomycetota</taxon>
        <taxon>Actinomycetes</taxon>
        <taxon>Mycobacteriales</taxon>
        <taxon>Mycobacteriaceae</taxon>
        <taxon>Mycolicibacterium</taxon>
    </lineage>
</organism>
<feature type="transmembrane region" description="Helical" evidence="1">
    <location>
        <begin position="204"/>
        <end position="228"/>
    </location>
</feature>